<dbReference type="Proteomes" id="UP001154111">
    <property type="component" value="Chromosome"/>
</dbReference>
<keyword evidence="4" id="KW-1185">Reference proteome</keyword>
<evidence type="ECO:0000313" key="4">
    <source>
        <dbReference type="Proteomes" id="UP001154095"/>
    </source>
</evidence>
<proteinExistence type="predicted"/>
<name>A0AAU9VG70_9FIRM</name>
<keyword evidence="1" id="KW-0812">Transmembrane</keyword>
<protein>
    <submittedName>
        <fullName evidence="3">Bacteriocin transporter</fullName>
    </submittedName>
</protein>
<accession>A0AAU9VG70</accession>
<sequence>MSSKITRVFTSVFIVFIVMFSILLVSAQQETMLNDIFKSGSYKSIYIPDTAKISRDEFMSIIGSAQKNHVYFGKYSEKIRYVSVNDFSTDVKEFLVVRIPPGTLSLSTFETNKNHDFYVKPLNIGSNEQLELTFKKLDESILDEEVYGFLDLYAKDQEQAEVYIEEIAQRAGLDADEIVQQKTISSDAEFFFLFLMVAIVIFSISNMLVTIFSFVKRNKEIGVYKLLGLSDFSVAKKGISKYISWYIVFSVIVMFMTSLIMNYWNIYLIKIQITYLSVYLLASIILIITASTVITRKYSIASLTKNQKTTNAIIRISMVSKVLFTIILGYFLLNTTNMLESLADQRYKLSIFENYRDTYAFTSYAKNRSDINSAGNKRVPKGYPEFNYSDFYKKIVAGNNGYYVDFSAYSCPDETNERKLARNCYDDQYIFALVNDIYINDYKLLPMEQIKNALKKEKRVILIPRELQDSENSILQDYREYFQSTKTIVNDLQMESIIYEDSDFFSMNSEVVGSDYLIHNPILIVFDENTVKGIPDYQLRFFGYGTSTAAQFSLDSTETKEAWYKKNEDVFKKFNLENNISVEHFNNTSNDLNIMISILEFSLKIYTGILLISILLISFVSFNITHTYMSDIRKEIFVRKLIGESDFNIFKQYILLLFFTDLLAVVIVTVILPVFLKTTISFKGIGVLFLLIIMIDVIVFSIVKSKFVRNNSSNQIKGE</sequence>
<dbReference type="EMBL" id="OW659477">
    <property type="protein sequence ID" value="CAH2762152.1"/>
    <property type="molecule type" value="Genomic_DNA"/>
</dbReference>
<feature type="transmembrane region" description="Helical" evidence="1">
    <location>
        <begin position="682"/>
        <end position="703"/>
    </location>
</feature>
<feature type="transmembrane region" description="Helical" evidence="1">
    <location>
        <begin position="605"/>
        <end position="624"/>
    </location>
</feature>
<feature type="transmembrane region" description="Helical" evidence="1">
    <location>
        <begin position="190"/>
        <end position="215"/>
    </location>
</feature>
<reference evidence="3" key="1">
    <citation type="submission" date="2022-04" db="EMBL/GenBank/DDBJ databases">
        <authorList>
            <person name="Forde T."/>
        </authorList>
    </citation>
    <scope>NUCLEOTIDE SEQUENCE</scope>
    <source>
        <strain evidence="3">A18Y016a</strain>
        <strain evidence="2">A18Y020d</strain>
    </source>
</reference>
<feature type="transmembrane region" description="Helical" evidence="1">
    <location>
        <begin position="243"/>
        <end position="264"/>
    </location>
</feature>
<evidence type="ECO:0000313" key="2">
    <source>
        <dbReference type="EMBL" id="CAH2762125.1"/>
    </source>
</evidence>
<evidence type="ECO:0000313" key="3">
    <source>
        <dbReference type="EMBL" id="CAH2762152.1"/>
    </source>
</evidence>
<organism evidence="3 5">
    <name type="scientific">Erysipelothrix amsterdamensis</name>
    <dbReference type="NCBI Taxonomy" id="2929157"/>
    <lineage>
        <taxon>Bacteria</taxon>
        <taxon>Bacillati</taxon>
        <taxon>Bacillota</taxon>
        <taxon>Erysipelotrichia</taxon>
        <taxon>Erysipelotrichales</taxon>
        <taxon>Erysipelotrichaceae</taxon>
        <taxon>Erysipelothrix</taxon>
    </lineage>
</organism>
<dbReference type="AlphaFoldDB" id="A0AAU9VG70"/>
<feature type="transmembrane region" description="Helical" evidence="1">
    <location>
        <begin position="316"/>
        <end position="333"/>
    </location>
</feature>
<keyword evidence="1" id="KW-0472">Membrane</keyword>
<dbReference type="RefSeq" id="WP_254006392.1">
    <property type="nucleotide sequence ID" value="NZ_OW659477.1"/>
</dbReference>
<keyword evidence="1" id="KW-1133">Transmembrane helix</keyword>
<feature type="transmembrane region" description="Helical" evidence="1">
    <location>
        <begin position="653"/>
        <end position="676"/>
    </location>
</feature>
<feature type="transmembrane region" description="Helical" evidence="1">
    <location>
        <begin position="276"/>
        <end position="295"/>
    </location>
</feature>
<dbReference type="Proteomes" id="UP001154095">
    <property type="component" value="Chromosome"/>
</dbReference>
<gene>
    <name evidence="3" type="ORF">ERYAMS2_01060</name>
    <name evidence="2" type="ORF">ERYAMS_00767</name>
</gene>
<evidence type="ECO:0000256" key="1">
    <source>
        <dbReference type="SAM" id="Phobius"/>
    </source>
</evidence>
<evidence type="ECO:0000313" key="5">
    <source>
        <dbReference type="Proteomes" id="UP001154111"/>
    </source>
</evidence>
<dbReference type="EMBL" id="OW659496">
    <property type="protein sequence ID" value="CAH2762125.1"/>
    <property type="molecule type" value="Genomic_DNA"/>
</dbReference>